<dbReference type="PANTHER" id="PTHR11599">
    <property type="entry name" value="PROTEASOME SUBUNIT ALPHA/BETA"/>
    <property type="match status" value="1"/>
</dbReference>
<dbReference type="InterPro" id="IPR001353">
    <property type="entry name" value="Proteasome_sua/b"/>
</dbReference>
<dbReference type="AlphaFoldDB" id="X6M5B5"/>
<comment type="similarity">
    <text evidence="2">Belongs to the peptidase T1A family.</text>
</comment>
<evidence type="ECO:0000313" key="4">
    <source>
        <dbReference type="Proteomes" id="UP000023152"/>
    </source>
</evidence>
<dbReference type="GO" id="GO:0019773">
    <property type="term" value="C:proteasome core complex, alpha-subunit complex"/>
    <property type="evidence" value="ECO:0007669"/>
    <property type="project" value="UniProtKB-UniRule"/>
</dbReference>
<dbReference type="OMA" id="VEPNGAC"/>
<evidence type="ECO:0000256" key="1">
    <source>
        <dbReference type="ARBA" id="ARBA00022942"/>
    </source>
</evidence>
<dbReference type="InterPro" id="IPR029055">
    <property type="entry name" value="Ntn_hydrolases_N"/>
</dbReference>
<dbReference type="EMBL" id="ASPP01024668">
    <property type="protein sequence ID" value="ETO08816.1"/>
    <property type="molecule type" value="Genomic_DNA"/>
</dbReference>
<dbReference type="InterPro" id="IPR023332">
    <property type="entry name" value="Proteasome_alpha-type"/>
</dbReference>
<proteinExistence type="inferred from homology"/>
<dbReference type="SUPFAM" id="SSF56235">
    <property type="entry name" value="N-terminal nucleophile aminohydrolases (Ntn hydrolases)"/>
    <property type="match status" value="1"/>
</dbReference>
<keyword evidence="1 2" id="KW-0647">Proteasome</keyword>
<dbReference type="PROSITE" id="PS51475">
    <property type="entry name" value="PROTEASOME_ALPHA_2"/>
    <property type="match status" value="1"/>
</dbReference>
<feature type="non-terminal residue" evidence="3">
    <location>
        <position position="1"/>
    </location>
</feature>
<evidence type="ECO:0000256" key="2">
    <source>
        <dbReference type="PROSITE-ProRule" id="PRU00808"/>
    </source>
</evidence>
<dbReference type="Pfam" id="PF00227">
    <property type="entry name" value="Proteasome"/>
    <property type="match status" value="1"/>
</dbReference>
<accession>X6M5B5</accession>
<keyword evidence="4" id="KW-1185">Reference proteome</keyword>
<sequence>KKKKKLNKHICVHMYKKKKRTVVGIRCSDGVVLGVEKLIHSKMLVRDTYHRIFTVSKNAGIAIAGVLPDGRQLVNRAREEASSYKRNFGVEIPGKILAQRVALFVHAYTEYWHLRPFGVSCLVATCDENDGPQLYLIDPSGDCRKFQAIAVGKGQQPSRVQLEKIDFQKITCKEAVNKVAQIIYSIHDDVKDKPFDLELSWVLNDSKKLILLCSFVYLVGALKTKKIHVWTNDRHVFVPQDVLSQAKDAGVKATQDEESDDEDA</sequence>
<reference evidence="3 4" key="1">
    <citation type="journal article" date="2013" name="Curr. Biol.">
        <title>The Genome of the Foraminiferan Reticulomyxa filosa.</title>
        <authorList>
            <person name="Glockner G."/>
            <person name="Hulsmann N."/>
            <person name="Schleicher M."/>
            <person name="Noegel A.A."/>
            <person name="Eichinger L."/>
            <person name="Gallinger C."/>
            <person name="Pawlowski J."/>
            <person name="Sierra R."/>
            <person name="Euteneuer U."/>
            <person name="Pillet L."/>
            <person name="Moustafa A."/>
            <person name="Platzer M."/>
            <person name="Groth M."/>
            <person name="Szafranski K."/>
            <person name="Schliwa M."/>
        </authorList>
    </citation>
    <scope>NUCLEOTIDE SEQUENCE [LARGE SCALE GENOMIC DNA]</scope>
</reference>
<comment type="caution">
    <text evidence="3">The sequence shown here is derived from an EMBL/GenBank/DDBJ whole genome shotgun (WGS) entry which is preliminary data.</text>
</comment>
<name>X6M5B5_RETFI</name>
<dbReference type="InterPro" id="IPR050115">
    <property type="entry name" value="Proteasome_alpha"/>
</dbReference>
<evidence type="ECO:0000313" key="3">
    <source>
        <dbReference type="EMBL" id="ETO08816.1"/>
    </source>
</evidence>
<protein>
    <submittedName>
        <fullName evidence="3">Uncharacterized protein</fullName>
    </submittedName>
</protein>
<organism evidence="3 4">
    <name type="scientific">Reticulomyxa filosa</name>
    <dbReference type="NCBI Taxonomy" id="46433"/>
    <lineage>
        <taxon>Eukaryota</taxon>
        <taxon>Sar</taxon>
        <taxon>Rhizaria</taxon>
        <taxon>Retaria</taxon>
        <taxon>Foraminifera</taxon>
        <taxon>Monothalamids</taxon>
        <taxon>Reticulomyxidae</taxon>
        <taxon>Reticulomyxa</taxon>
    </lineage>
</organism>
<dbReference type="GO" id="GO:0051603">
    <property type="term" value="P:proteolysis involved in protein catabolic process"/>
    <property type="evidence" value="ECO:0007669"/>
    <property type="project" value="InterPro"/>
</dbReference>
<dbReference type="Gene3D" id="3.60.20.10">
    <property type="entry name" value="Glutamine Phosphoribosylpyrophosphate, subunit 1, domain 1"/>
    <property type="match status" value="1"/>
</dbReference>
<gene>
    <name evidence="3" type="ORF">RFI_28572</name>
</gene>
<dbReference type="OrthoDB" id="431557at2759"/>
<dbReference type="Proteomes" id="UP000023152">
    <property type="component" value="Unassembled WGS sequence"/>
</dbReference>